<gene>
    <name evidence="1" type="ORF">IAC73_02720</name>
</gene>
<evidence type="ECO:0000313" key="1">
    <source>
        <dbReference type="EMBL" id="HIU98738.1"/>
    </source>
</evidence>
<dbReference type="Pfam" id="PF06325">
    <property type="entry name" value="PrmA"/>
    <property type="match status" value="1"/>
</dbReference>
<dbReference type="GO" id="GO:0032259">
    <property type="term" value="P:methylation"/>
    <property type="evidence" value="ECO:0007669"/>
    <property type="project" value="UniProtKB-KW"/>
</dbReference>
<keyword evidence="1" id="KW-0808">Transferase</keyword>
<keyword evidence="1" id="KW-0689">Ribosomal protein</keyword>
<keyword evidence="1" id="KW-0687">Ribonucleoprotein</keyword>
<dbReference type="InterPro" id="IPR029063">
    <property type="entry name" value="SAM-dependent_MTases_sf"/>
</dbReference>
<feature type="non-terminal residue" evidence="1">
    <location>
        <position position="1"/>
    </location>
</feature>
<dbReference type="Gene3D" id="3.40.50.150">
    <property type="entry name" value="Vaccinia Virus protein VP39"/>
    <property type="match status" value="1"/>
</dbReference>
<accession>A0A9D1N925</accession>
<dbReference type="Proteomes" id="UP000886857">
    <property type="component" value="Unassembled WGS sequence"/>
</dbReference>
<keyword evidence="1" id="KW-0489">Methyltransferase</keyword>
<reference evidence="1" key="1">
    <citation type="submission" date="2020-10" db="EMBL/GenBank/DDBJ databases">
        <authorList>
            <person name="Gilroy R."/>
        </authorList>
    </citation>
    <scope>NUCLEOTIDE SEQUENCE</scope>
    <source>
        <strain evidence="1">10406</strain>
    </source>
</reference>
<comment type="caution">
    <text evidence="1">The sequence shown here is derived from an EMBL/GenBank/DDBJ whole genome shotgun (WGS) entry which is preliminary data.</text>
</comment>
<dbReference type="AlphaFoldDB" id="A0A9D1N925"/>
<evidence type="ECO:0000313" key="2">
    <source>
        <dbReference type="Proteomes" id="UP000886857"/>
    </source>
</evidence>
<dbReference type="EMBL" id="DVOE01000040">
    <property type="protein sequence ID" value="HIU98738.1"/>
    <property type="molecule type" value="Genomic_DNA"/>
</dbReference>
<dbReference type="GO" id="GO:0008168">
    <property type="term" value="F:methyltransferase activity"/>
    <property type="evidence" value="ECO:0007669"/>
    <property type="project" value="UniProtKB-KW"/>
</dbReference>
<reference evidence="1" key="2">
    <citation type="journal article" date="2021" name="PeerJ">
        <title>Extensive microbial diversity within the chicken gut microbiome revealed by metagenomics and culture.</title>
        <authorList>
            <person name="Gilroy R."/>
            <person name="Ravi A."/>
            <person name="Getino M."/>
            <person name="Pursley I."/>
            <person name="Horton D.L."/>
            <person name="Alikhan N.F."/>
            <person name="Baker D."/>
            <person name="Gharbi K."/>
            <person name="Hall N."/>
            <person name="Watson M."/>
            <person name="Adriaenssens E.M."/>
            <person name="Foster-Nyarko E."/>
            <person name="Jarju S."/>
            <person name="Secka A."/>
            <person name="Antonio M."/>
            <person name="Oren A."/>
            <person name="Chaudhuri R.R."/>
            <person name="La Ragione R."/>
            <person name="Hildebrand F."/>
            <person name="Pallen M.J."/>
        </authorList>
    </citation>
    <scope>NUCLEOTIDE SEQUENCE</scope>
    <source>
        <strain evidence="1">10406</strain>
    </source>
</reference>
<sequence length="63" mass="6566">TADILMRLAPAVGAHLDEGGTLILSGIIASRAEEVLACFAENGFGVKEGAAMGDWRAYAMERA</sequence>
<proteinExistence type="predicted"/>
<dbReference type="GO" id="GO:0005840">
    <property type="term" value="C:ribosome"/>
    <property type="evidence" value="ECO:0007669"/>
    <property type="project" value="UniProtKB-KW"/>
</dbReference>
<protein>
    <submittedName>
        <fullName evidence="1">50S ribosomal protein L11 methyltransferase</fullName>
    </submittedName>
</protein>
<organism evidence="1 2">
    <name type="scientific">Candidatus Limadaptatus stercoripullorum</name>
    <dbReference type="NCBI Taxonomy" id="2840846"/>
    <lineage>
        <taxon>Bacteria</taxon>
        <taxon>Bacillati</taxon>
        <taxon>Bacillota</taxon>
        <taxon>Clostridia</taxon>
        <taxon>Eubacteriales</taxon>
        <taxon>Candidatus Limadaptatus</taxon>
    </lineage>
</organism>
<name>A0A9D1N925_9FIRM</name>